<sequence>MFHSKLRNCCKESLLCKKSTKLRVVIYLILVVISIEISYFKISSAIQRDIGEKAILVVEDLTKCITIDEKEINRLLSLDLNQLIKDNINLKFENKARDLMKYLDIKYIYVISAIPDSQVRYTVEKGEENLYNKPEGTPLNAVYLLDAVISDIERNKDMTDGKYSKKDRYTVIDNEYTKVYKNKKPTYFLNKDKWGEYLTAYVPFYDTSGKFIGVMGVDIYLKRYLRVLNNNMFSVVGISIINIIIIIIAIIEIIKLRNENYSVNKKVEKLSVCSLTYVLNRGSFMEKFKDEFDNSKKQKGHLAIIFIDVDYFKEYNDNYGHIAGDKVLIKVGESVTRVINKYSGIVGRYGGDEFIVLLSEVEASETEAVATEISKEINKLKIKNEYSPISKYQTVSIGVASIIPTKETIEDLISYADKALYKAKREGRNRTCVWIEDFK</sequence>
<dbReference type="PANTHER" id="PTHR45138:SF9">
    <property type="entry name" value="DIGUANYLATE CYCLASE DGCM-RELATED"/>
    <property type="match status" value="1"/>
</dbReference>
<feature type="transmembrane region" description="Helical" evidence="1">
    <location>
        <begin position="21"/>
        <end position="40"/>
    </location>
</feature>
<evidence type="ECO:0000313" key="4">
    <source>
        <dbReference type="Proteomes" id="UP001224418"/>
    </source>
</evidence>
<dbReference type="Pfam" id="PF00990">
    <property type="entry name" value="GGDEF"/>
    <property type="match status" value="1"/>
</dbReference>
<keyword evidence="1" id="KW-0812">Transmembrane</keyword>
<dbReference type="Proteomes" id="UP001224418">
    <property type="component" value="Unassembled WGS sequence"/>
</dbReference>
<organism evidence="3 4">
    <name type="scientific">Hathewaya limosa</name>
    <name type="common">Clostridium limosum</name>
    <dbReference type="NCBI Taxonomy" id="1536"/>
    <lineage>
        <taxon>Bacteria</taxon>
        <taxon>Bacillati</taxon>
        <taxon>Bacillota</taxon>
        <taxon>Clostridia</taxon>
        <taxon>Eubacteriales</taxon>
        <taxon>Clostridiaceae</taxon>
        <taxon>Hathewaya</taxon>
    </lineage>
</organism>
<dbReference type="NCBIfam" id="TIGR00254">
    <property type="entry name" value="GGDEF"/>
    <property type="match status" value="1"/>
</dbReference>
<dbReference type="SUPFAM" id="SSF55073">
    <property type="entry name" value="Nucleotide cyclase"/>
    <property type="match status" value="1"/>
</dbReference>
<evidence type="ECO:0000259" key="2">
    <source>
        <dbReference type="PROSITE" id="PS50887"/>
    </source>
</evidence>
<dbReference type="InterPro" id="IPR000160">
    <property type="entry name" value="GGDEF_dom"/>
</dbReference>
<dbReference type="EMBL" id="JAUSWN010000005">
    <property type="protein sequence ID" value="MDQ0479119.1"/>
    <property type="molecule type" value="Genomic_DNA"/>
</dbReference>
<gene>
    <name evidence="3" type="ORF">QOZ93_000848</name>
</gene>
<dbReference type="SUPFAM" id="SSF103190">
    <property type="entry name" value="Sensory domain-like"/>
    <property type="match status" value="1"/>
</dbReference>
<name>A0ABU0JPV2_HATLI</name>
<feature type="domain" description="GGDEF" evidence="2">
    <location>
        <begin position="300"/>
        <end position="436"/>
    </location>
</feature>
<dbReference type="PANTHER" id="PTHR45138">
    <property type="entry name" value="REGULATORY COMPONENTS OF SENSORY TRANSDUCTION SYSTEM"/>
    <property type="match status" value="1"/>
</dbReference>
<evidence type="ECO:0000256" key="1">
    <source>
        <dbReference type="SAM" id="Phobius"/>
    </source>
</evidence>
<reference evidence="3 4" key="1">
    <citation type="submission" date="2023-07" db="EMBL/GenBank/DDBJ databases">
        <title>Genomic Encyclopedia of Type Strains, Phase IV (KMG-IV): sequencing the most valuable type-strain genomes for metagenomic binning, comparative biology and taxonomic classification.</title>
        <authorList>
            <person name="Goeker M."/>
        </authorList>
    </citation>
    <scope>NUCLEOTIDE SEQUENCE [LARGE SCALE GENOMIC DNA]</scope>
    <source>
        <strain evidence="3 4">DSM 1400</strain>
    </source>
</reference>
<accession>A0ABU0JPV2</accession>
<comment type="caution">
    <text evidence="3">The sequence shown here is derived from an EMBL/GenBank/DDBJ whole genome shotgun (WGS) entry which is preliminary data.</text>
</comment>
<feature type="transmembrane region" description="Helical" evidence="1">
    <location>
        <begin position="232"/>
        <end position="254"/>
    </location>
</feature>
<dbReference type="RefSeq" id="WP_307355228.1">
    <property type="nucleotide sequence ID" value="NZ_BAAACJ010000009.1"/>
</dbReference>
<keyword evidence="1" id="KW-0472">Membrane</keyword>
<dbReference type="PROSITE" id="PS50887">
    <property type="entry name" value="GGDEF"/>
    <property type="match status" value="1"/>
</dbReference>
<dbReference type="CDD" id="cd01949">
    <property type="entry name" value="GGDEF"/>
    <property type="match status" value="1"/>
</dbReference>
<dbReference type="Gene3D" id="3.30.70.270">
    <property type="match status" value="1"/>
</dbReference>
<dbReference type="InterPro" id="IPR029787">
    <property type="entry name" value="Nucleotide_cyclase"/>
</dbReference>
<protein>
    <submittedName>
        <fullName evidence="3">Diguanylate cyclase (GGDEF)-like protein</fullName>
    </submittedName>
</protein>
<dbReference type="InterPro" id="IPR050469">
    <property type="entry name" value="Diguanylate_Cyclase"/>
</dbReference>
<keyword evidence="4" id="KW-1185">Reference proteome</keyword>
<dbReference type="InterPro" id="IPR029151">
    <property type="entry name" value="Sensor-like_sf"/>
</dbReference>
<dbReference type="InterPro" id="IPR043128">
    <property type="entry name" value="Rev_trsase/Diguanyl_cyclase"/>
</dbReference>
<dbReference type="SMART" id="SM00267">
    <property type="entry name" value="GGDEF"/>
    <property type="match status" value="1"/>
</dbReference>
<evidence type="ECO:0000313" key="3">
    <source>
        <dbReference type="EMBL" id="MDQ0479119.1"/>
    </source>
</evidence>
<keyword evidence="1" id="KW-1133">Transmembrane helix</keyword>
<proteinExistence type="predicted"/>